<evidence type="ECO:0000256" key="6">
    <source>
        <dbReference type="ARBA" id="ARBA00022692"/>
    </source>
</evidence>
<dbReference type="Gene3D" id="3.30.565.10">
    <property type="entry name" value="Histidine kinase-like ATPase, C-terminal domain"/>
    <property type="match status" value="1"/>
</dbReference>
<dbReference type="InterPro" id="IPR003661">
    <property type="entry name" value="HisK_dim/P_dom"/>
</dbReference>
<dbReference type="InterPro" id="IPR008207">
    <property type="entry name" value="Sig_transdc_His_kin_Hpt_dom"/>
</dbReference>
<keyword evidence="5 13" id="KW-0597">Phosphoprotein</keyword>
<dbReference type="GO" id="GO:0000155">
    <property type="term" value="F:phosphorelay sensor kinase activity"/>
    <property type="evidence" value="ECO:0007669"/>
    <property type="project" value="InterPro"/>
</dbReference>
<keyword evidence="7" id="KW-0547">Nucleotide-binding</keyword>
<dbReference type="PROSITE" id="PS50110">
    <property type="entry name" value="RESPONSE_REGULATORY"/>
    <property type="match status" value="1"/>
</dbReference>
<evidence type="ECO:0000256" key="3">
    <source>
        <dbReference type="ARBA" id="ARBA00012438"/>
    </source>
</evidence>
<name>A0A266Q2X8_9GAMM</name>
<evidence type="ECO:0000259" key="17">
    <source>
        <dbReference type="PROSITE" id="PS50112"/>
    </source>
</evidence>
<evidence type="ECO:0000256" key="8">
    <source>
        <dbReference type="ARBA" id="ARBA00022840"/>
    </source>
</evidence>
<comment type="catalytic activity">
    <reaction evidence="1">
        <text>ATP + protein L-histidine = ADP + protein N-phospho-L-histidine.</text>
        <dbReference type="EC" id="2.7.13.3"/>
    </reaction>
</comment>
<sequence>MPNTYTRIANHPAWMAKLFRVLSLVNPTLFSAVLAIALLIFSTLFALRHVHNMQERIVREHLQSSLNSFTELINVWQQQNLAAIHMLANSVQGRMLLKQVLQEQGDNPATHLALREWLYPVLMVIGFDGYSVMNNERVLVAASSESYHKQPVRMVETHEVLDKALAQQPAISRPVAAARPLNGPRGSQPAGTLMQNMCISFETDVTRPGYFCLRFNTQSSFFPIFYNGRSGSTGEIYAIDRRGIFVTPPRFSAAKNGDPIMADELSLQGTQSPLTRMVDFLINRQGGFVSLDYADYRGTRVAGAGRWLDEMELGIIVEQDLQEAMSPYLASRNIILALSLGASVLIVLLTVTAIINRRRLVSREGRFRSLLDNLPPPIHMTSPGNKITVVNPAFCELVGLDKADLLGRDIDTLPLPPWLRPLFDAERTLGTDSYRKDFVAEVVDAKGMPRYYRIVRFPVVYKHKQAPQAIASVWVDSTERVVAGQQLAQINQNLELLVNERTHELMMAKDEALAASQTKADFLANMSHEIRTPLNAIIGLAHVALASGPEPRLRTYLEKMRGSGEHLLQIINDILNFSRMEAGKLTLDNSPFAIDQLVDKTLDLVFEKAAAKGLLLRAEVDPTIPKPLLGDELRLGQILINFCANAVKFTDQGRVTLRVTLVRDWPEQVELLFEVEDTGIGIAADELPKLFQPFEQVDTSSARRFEGTGLGLSICKNLAELMQAHIDVKSTLGQGSCFRLRVTLDKQAHIAAVETPAEQPAEQPLPERCPVLVVEDNLLNQEIIQTMLTAMGVQVTCVGSGPEAIAAVQKQGFALIFMDIQLPGMDGVEAAARIRTLAAGTFIPIVAVTANALPGDREAYLAAGMDDYLAKPIEPAQLQSVLLRWGQAQHQVVPLVAAANPFDILRRGGIDTARALHNLMHNEALYRRLLERFASERCNLVAGLADLVAHDPADALNQVHSLKSLAGSLGMNRLEQVAQQLEQLLRDGSDDQTALPNACRTLSDELQAMIELVRLGLPLAVPSAG</sequence>
<dbReference type="GO" id="GO:0005524">
    <property type="term" value="F:ATP binding"/>
    <property type="evidence" value="ECO:0007669"/>
    <property type="project" value="UniProtKB-KW"/>
</dbReference>
<evidence type="ECO:0000256" key="12">
    <source>
        <dbReference type="PROSITE-ProRule" id="PRU00110"/>
    </source>
</evidence>
<feature type="transmembrane region" description="Helical" evidence="14">
    <location>
        <begin position="334"/>
        <end position="355"/>
    </location>
</feature>
<dbReference type="SMART" id="SM00388">
    <property type="entry name" value="HisKA"/>
    <property type="match status" value="1"/>
</dbReference>
<protein>
    <recommendedName>
        <fullName evidence="3">histidine kinase</fullName>
        <ecNumber evidence="3">2.7.13.3</ecNumber>
    </recommendedName>
</protein>
<feature type="domain" description="Histidine kinase" evidence="15">
    <location>
        <begin position="525"/>
        <end position="746"/>
    </location>
</feature>
<evidence type="ECO:0000313" key="20">
    <source>
        <dbReference type="Proteomes" id="UP000216101"/>
    </source>
</evidence>
<dbReference type="PANTHER" id="PTHR45339:SF1">
    <property type="entry name" value="HYBRID SIGNAL TRANSDUCTION HISTIDINE KINASE J"/>
    <property type="match status" value="1"/>
</dbReference>
<evidence type="ECO:0000259" key="18">
    <source>
        <dbReference type="PROSITE" id="PS50894"/>
    </source>
</evidence>
<dbReference type="Pfam" id="PF00512">
    <property type="entry name" value="HisKA"/>
    <property type="match status" value="1"/>
</dbReference>
<dbReference type="AlphaFoldDB" id="A0A266Q2X8"/>
<dbReference type="CDD" id="cd00088">
    <property type="entry name" value="HPT"/>
    <property type="match status" value="1"/>
</dbReference>
<dbReference type="PROSITE" id="PS50112">
    <property type="entry name" value="PAS"/>
    <property type="match status" value="1"/>
</dbReference>
<evidence type="ECO:0000256" key="7">
    <source>
        <dbReference type="ARBA" id="ARBA00022741"/>
    </source>
</evidence>
<dbReference type="SMART" id="SM00091">
    <property type="entry name" value="PAS"/>
    <property type="match status" value="1"/>
</dbReference>
<dbReference type="Pfam" id="PF00072">
    <property type="entry name" value="Response_reg"/>
    <property type="match status" value="1"/>
</dbReference>
<dbReference type="Proteomes" id="UP000216101">
    <property type="component" value="Unassembled WGS sequence"/>
</dbReference>
<dbReference type="CDD" id="cd17546">
    <property type="entry name" value="REC_hyHK_CKI1_RcsC-like"/>
    <property type="match status" value="1"/>
</dbReference>
<dbReference type="InterPro" id="IPR036890">
    <property type="entry name" value="HATPase_C_sf"/>
</dbReference>
<keyword evidence="11 14" id="KW-0472">Membrane</keyword>
<dbReference type="Pfam" id="PF01627">
    <property type="entry name" value="Hpt"/>
    <property type="match status" value="1"/>
</dbReference>
<feature type="modified residue" description="Phosphohistidine" evidence="12">
    <location>
        <position position="960"/>
    </location>
</feature>
<dbReference type="InterPro" id="IPR011006">
    <property type="entry name" value="CheY-like_superfamily"/>
</dbReference>
<dbReference type="InterPro" id="IPR036641">
    <property type="entry name" value="HPT_dom_sf"/>
</dbReference>
<dbReference type="NCBIfam" id="TIGR00229">
    <property type="entry name" value="sensory_box"/>
    <property type="match status" value="1"/>
</dbReference>
<keyword evidence="20" id="KW-1185">Reference proteome</keyword>
<dbReference type="Gene3D" id="3.30.450.20">
    <property type="entry name" value="PAS domain"/>
    <property type="match status" value="1"/>
</dbReference>
<dbReference type="EC" id="2.7.13.3" evidence="3"/>
<dbReference type="SUPFAM" id="SSF52172">
    <property type="entry name" value="CheY-like"/>
    <property type="match status" value="1"/>
</dbReference>
<evidence type="ECO:0000256" key="14">
    <source>
        <dbReference type="SAM" id="Phobius"/>
    </source>
</evidence>
<dbReference type="CDD" id="cd00130">
    <property type="entry name" value="PAS"/>
    <property type="match status" value="1"/>
</dbReference>
<gene>
    <name evidence="19" type="ORF">CBP51_13425</name>
</gene>
<dbReference type="SUPFAM" id="SSF47384">
    <property type="entry name" value="Homodimeric domain of signal transducing histidine kinase"/>
    <property type="match status" value="1"/>
</dbReference>
<keyword evidence="10" id="KW-0902">Two-component regulatory system</keyword>
<feature type="domain" description="HPt" evidence="18">
    <location>
        <begin position="918"/>
        <end position="1016"/>
    </location>
</feature>
<comment type="subcellular location">
    <subcellularLocation>
        <location evidence="2">Cell membrane</location>
        <topology evidence="2">Multi-pass membrane protein</topology>
    </subcellularLocation>
</comment>
<evidence type="ECO:0000259" key="16">
    <source>
        <dbReference type="PROSITE" id="PS50110"/>
    </source>
</evidence>
<dbReference type="Gene3D" id="1.10.287.130">
    <property type="match status" value="1"/>
</dbReference>
<dbReference type="InterPro" id="IPR035965">
    <property type="entry name" value="PAS-like_dom_sf"/>
</dbReference>
<reference evidence="20" key="1">
    <citation type="submission" date="2017-05" db="EMBL/GenBank/DDBJ databases">
        <authorList>
            <person name="Barney B.M."/>
        </authorList>
    </citation>
    <scope>NUCLEOTIDE SEQUENCE [LARGE SCALE GENOMIC DNA]</scope>
    <source>
        <strain evidence="20">PSBB022</strain>
    </source>
</reference>
<dbReference type="Pfam" id="PF02518">
    <property type="entry name" value="HATPase_c"/>
    <property type="match status" value="1"/>
</dbReference>
<evidence type="ECO:0000256" key="10">
    <source>
        <dbReference type="ARBA" id="ARBA00023012"/>
    </source>
</evidence>
<dbReference type="CDD" id="cd16922">
    <property type="entry name" value="HATPase_EvgS-ArcB-TorS-like"/>
    <property type="match status" value="1"/>
</dbReference>
<dbReference type="InterPro" id="IPR003594">
    <property type="entry name" value="HATPase_dom"/>
</dbReference>
<keyword evidence="4" id="KW-1003">Cell membrane</keyword>
<dbReference type="CDD" id="cd00082">
    <property type="entry name" value="HisKA"/>
    <property type="match status" value="1"/>
</dbReference>
<dbReference type="PROSITE" id="PS50894">
    <property type="entry name" value="HPT"/>
    <property type="match status" value="1"/>
</dbReference>
<dbReference type="SUPFAM" id="SSF47226">
    <property type="entry name" value="Histidine-containing phosphotransfer domain, HPT domain"/>
    <property type="match status" value="1"/>
</dbReference>
<dbReference type="SMART" id="SM00448">
    <property type="entry name" value="REC"/>
    <property type="match status" value="1"/>
</dbReference>
<evidence type="ECO:0000259" key="15">
    <source>
        <dbReference type="PROSITE" id="PS50109"/>
    </source>
</evidence>
<dbReference type="InterPro" id="IPR005467">
    <property type="entry name" value="His_kinase_dom"/>
</dbReference>
<dbReference type="PROSITE" id="PS50109">
    <property type="entry name" value="HIS_KIN"/>
    <property type="match status" value="1"/>
</dbReference>
<dbReference type="SUPFAM" id="SSF55785">
    <property type="entry name" value="PYP-like sensor domain (PAS domain)"/>
    <property type="match status" value="1"/>
</dbReference>
<evidence type="ECO:0000313" key="19">
    <source>
        <dbReference type="EMBL" id="OZY84224.1"/>
    </source>
</evidence>
<evidence type="ECO:0000256" key="4">
    <source>
        <dbReference type="ARBA" id="ARBA00022475"/>
    </source>
</evidence>
<dbReference type="Gene3D" id="1.20.120.160">
    <property type="entry name" value="HPT domain"/>
    <property type="match status" value="1"/>
</dbReference>
<dbReference type="PRINTS" id="PR00344">
    <property type="entry name" value="BCTRLSENSOR"/>
</dbReference>
<dbReference type="SMART" id="SM00387">
    <property type="entry name" value="HATPase_c"/>
    <property type="match status" value="1"/>
</dbReference>
<feature type="transmembrane region" description="Helical" evidence="14">
    <location>
        <begin position="28"/>
        <end position="47"/>
    </location>
</feature>
<dbReference type="EMBL" id="NHNI01000002">
    <property type="protein sequence ID" value="OZY84224.1"/>
    <property type="molecule type" value="Genomic_DNA"/>
</dbReference>
<evidence type="ECO:0000256" key="5">
    <source>
        <dbReference type="ARBA" id="ARBA00022553"/>
    </source>
</evidence>
<feature type="domain" description="PAS" evidence="17">
    <location>
        <begin position="363"/>
        <end position="408"/>
    </location>
</feature>
<evidence type="ECO:0000256" key="2">
    <source>
        <dbReference type="ARBA" id="ARBA00004651"/>
    </source>
</evidence>
<evidence type="ECO:0000256" key="13">
    <source>
        <dbReference type="PROSITE-ProRule" id="PRU00169"/>
    </source>
</evidence>
<dbReference type="Pfam" id="PF13188">
    <property type="entry name" value="PAS_8"/>
    <property type="match status" value="1"/>
</dbReference>
<dbReference type="InterPro" id="IPR036097">
    <property type="entry name" value="HisK_dim/P_sf"/>
</dbReference>
<feature type="domain" description="Response regulatory" evidence="16">
    <location>
        <begin position="770"/>
        <end position="886"/>
    </location>
</feature>
<dbReference type="FunFam" id="3.30.565.10:FF:000010">
    <property type="entry name" value="Sensor histidine kinase RcsC"/>
    <property type="match status" value="1"/>
</dbReference>
<dbReference type="InterPro" id="IPR001789">
    <property type="entry name" value="Sig_transdc_resp-reg_receiver"/>
</dbReference>
<dbReference type="InterPro" id="IPR004358">
    <property type="entry name" value="Sig_transdc_His_kin-like_C"/>
</dbReference>
<evidence type="ECO:0000256" key="1">
    <source>
        <dbReference type="ARBA" id="ARBA00000085"/>
    </source>
</evidence>
<evidence type="ECO:0000256" key="11">
    <source>
        <dbReference type="ARBA" id="ARBA00023136"/>
    </source>
</evidence>
<accession>A0A266Q2X8</accession>
<proteinExistence type="predicted"/>
<keyword evidence="9 14" id="KW-1133">Transmembrane helix</keyword>
<keyword evidence="8" id="KW-0067">ATP-binding</keyword>
<dbReference type="SUPFAM" id="SSF55874">
    <property type="entry name" value="ATPase domain of HSP90 chaperone/DNA topoisomerase II/histidine kinase"/>
    <property type="match status" value="1"/>
</dbReference>
<dbReference type="InterPro" id="IPR000014">
    <property type="entry name" value="PAS"/>
</dbReference>
<comment type="caution">
    <text evidence="19">The sequence shown here is derived from an EMBL/GenBank/DDBJ whole genome shotgun (WGS) entry which is preliminary data.</text>
</comment>
<evidence type="ECO:0000256" key="9">
    <source>
        <dbReference type="ARBA" id="ARBA00022989"/>
    </source>
</evidence>
<dbReference type="PANTHER" id="PTHR45339">
    <property type="entry name" value="HYBRID SIGNAL TRANSDUCTION HISTIDINE KINASE J"/>
    <property type="match status" value="1"/>
</dbReference>
<dbReference type="Gene3D" id="3.40.50.2300">
    <property type="match status" value="1"/>
</dbReference>
<organism evidence="19 20">
    <name type="scientific">Cellvibrio mixtus</name>
    <dbReference type="NCBI Taxonomy" id="39650"/>
    <lineage>
        <taxon>Bacteria</taxon>
        <taxon>Pseudomonadati</taxon>
        <taxon>Pseudomonadota</taxon>
        <taxon>Gammaproteobacteria</taxon>
        <taxon>Cellvibrionales</taxon>
        <taxon>Cellvibrionaceae</taxon>
        <taxon>Cellvibrio</taxon>
    </lineage>
</organism>
<keyword evidence="6 14" id="KW-0812">Transmembrane</keyword>
<dbReference type="GO" id="GO:0005886">
    <property type="term" value="C:plasma membrane"/>
    <property type="evidence" value="ECO:0007669"/>
    <property type="project" value="UniProtKB-SubCell"/>
</dbReference>
<feature type="modified residue" description="4-aspartylphosphate" evidence="13">
    <location>
        <position position="819"/>
    </location>
</feature>